<evidence type="ECO:0000313" key="5">
    <source>
        <dbReference type="Proteomes" id="UP000564806"/>
    </source>
</evidence>
<feature type="transmembrane region" description="Helical" evidence="2">
    <location>
        <begin position="187"/>
        <end position="206"/>
    </location>
</feature>
<dbReference type="AlphaFoldDB" id="A0A850EJR9"/>
<reference evidence="4" key="1">
    <citation type="submission" date="2020-06" db="EMBL/GenBank/DDBJ databases">
        <title>Paenibacillus sp. nov., isolated from soil.</title>
        <authorList>
            <person name="Seo Y.L."/>
        </authorList>
    </citation>
    <scope>NUCLEOTIDE SEQUENCE [LARGE SCALE GENOMIC DNA]</scope>
    <source>
        <strain evidence="4">JW14</strain>
    </source>
</reference>
<evidence type="ECO:0000256" key="2">
    <source>
        <dbReference type="SAM" id="Phobius"/>
    </source>
</evidence>
<feature type="compositionally biased region" description="Low complexity" evidence="1">
    <location>
        <begin position="770"/>
        <end position="788"/>
    </location>
</feature>
<organism evidence="4 5">
    <name type="scientific">Paenibacillus agri</name>
    <dbReference type="NCBI Taxonomy" id="2744309"/>
    <lineage>
        <taxon>Bacteria</taxon>
        <taxon>Bacillati</taxon>
        <taxon>Bacillota</taxon>
        <taxon>Bacilli</taxon>
        <taxon>Bacillales</taxon>
        <taxon>Paenibacillaceae</taxon>
        <taxon>Paenibacillus</taxon>
    </lineage>
</organism>
<dbReference type="Gene3D" id="3.10.620.30">
    <property type="match status" value="1"/>
</dbReference>
<gene>
    <name evidence="4" type="ORF">HPT30_14820</name>
</gene>
<dbReference type="RefSeq" id="WP_175372132.1">
    <property type="nucleotide sequence ID" value="NZ_JABWCS010000210.1"/>
</dbReference>
<dbReference type="PANTHER" id="PTHR42736:SF1">
    <property type="entry name" value="PROTEIN-GLUTAMINE GAMMA-GLUTAMYLTRANSFERASE"/>
    <property type="match status" value="1"/>
</dbReference>
<feature type="domain" description="Transglutaminase-like" evidence="3">
    <location>
        <begin position="556"/>
        <end position="629"/>
    </location>
</feature>
<feature type="region of interest" description="Disordered" evidence="1">
    <location>
        <begin position="768"/>
        <end position="788"/>
    </location>
</feature>
<feature type="transmembrane region" description="Helical" evidence="2">
    <location>
        <begin position="268"/>
        <end position="286"/>
    </location>
</feature>
<name>A0A850EJR9_9BACL</name>
<dbReference type="EMBL" id="JABWCS010000210">
    <property type="protein sequence ID" value="NUU61613.1"/>
    <property type="molecule type" value="Genomic_DNA"/>
</dbReference>
<evidence type="ECO:0000313" key="4">
    <source>
        <dbReference type="EMBL" id="NUU61613.1"/>
    </source>
</evidence>
<dbReference type="PANTHER" id="PTHR42736">
    <property type="entry name" value="PROTEIN-GLUTAMINE GAMMA-GLUTAMYLTRANSFERASE"/>
    <property type="match status" value="1"/>
</dbReference>
<sequence>MYQPENQPYGNKKSGAVRHSYGGGLGAHRTEPPLTGREAFGKPQAYDVQAAGTLTGAESGSRIIENSQVGMQGEVPLGYRLLFSLPVLGLFVLWLSPLYRVSTTPETASLMTTLMLTAAVLIFWGMLQLPGWLLLTLQFASIALAWAYLAGGEEGAGWLAEYPAELLRDLVMLLSGHVADLGNASRLLILAAGWGMLVSSVQHLAIHRGSSSLFSMVSMAYLLLLDIAFSIETTIEVMLAAGLILWMRGMGGLFRLRERNTHMRIPYGRWGSAAFVVAFVLMIAAWCGEQLYGSHSVNQITLHSAFSKLNDWAAGHMKERMEAMGRGTTGYSLSSAELGAPLTPGTEPVFTAFSDERTYWRGESLAYYDGRRWIREADSFTPLNLSGFPHSSPETDSGLTGRKTLRQQILLAAPSPGGLPVFSAGTIEGMESGELEDGSRLGYILVNKEGDSFRLPDEAGSARVTGYTVLSVLPESDHAVLRNVQRADPEEIRSKYLELPSQMPARVASLAAELTAAAGSRYDAAVAVRDYLQSHYPYTLDTKLPPSGSDFVDDFLFQAKRGYCVHFATAMTVLLRSADIPARFVQGYGPGELVTGPGPQRYAVTEGDAHAWVEVYFPGVGWVPFDPTPGGAGAGTAQPAVPAASLAPAGSGLSAAQHAESLPAQPLPGGPVPAPLQLAALALPAAAWHWRRSLALLWASRSRAVGRERQLRAASLAWHGLAARYGPPPPGVTGREYADSLPIADAGLRAAVRRFVRQWETLAYSGCGGAPASRRTPPAASSAPSSAADEGEAFLRECLRITFRLT</sequence>
<protein>
    <submittedName>
        <fullName evidence="4">Transglutaminase domain-containing protein</fullName>
    </submittedName>
</protein>
<accession>A0A850EJR9</accession>
<dbReference type="Proteomes" id="UP000564806">
    <property type="component" value="Unassembled WGS sequence"/>
</dbReference>
<feature type="transmembrane region" description="Helical" evidence="2">
    <location>
        <begin position="77"/>
        <end position="96"/>
    </location>
</feature>
<dbReference type="SMART" id="SM00460">
    <property type="entry name" value="TGc"/>
    <property type="match status" value="1"/>
</dbReference>
<feature type="region of interest" description="Disordered" evidence="1">
    <location>
        <begin position="1"/>
        <end position="36"/>
    </location>
</feature>
<keyword evidence="2" id="KW-0812">Transmembrane</keyword>
<comment type="caution">
    <text evidence="4">The sequence shown here is derived from an EMBL/GenBank/DDBJ whole genome shotgun (WGS) entry which is preliminary data.</text>
</comment>
<keyword evidence="2" id="KW-0472">Membrane</keyword>
<feature type="transmembrane region" description="Helical" evidence="2">
    <location>
        <begin position="108"/>
        <end position="127"/>
    </location>
</feature>
<dbReference type="SUPFAM" id="SSF54001">
    <property type="entry name" value="Cysteine proteinases"/>
    <property type="match status" value="1"/>
</dbReference>
<dbReference type="Pfam" id="PF01841">
    <property type="entry name" value="Transglut_core"/>
    <property type="match status" value="1"/>
</dbReference>
<evidence type="ECO:0000256" key="1">
    <source>
        <dbReference type="SAM" id="MobiDB-lite"/>
    </source>
</evidence>
<dbReference type="InterPro" id="IPR002931">
    <property type="entry name" value="Transglutaminase-like"/>
</dbReference>
<proteinExistence type="predicted"/>
<evidence type="ECO:0000259" key="3">
    <source>
        <dbReference type="SMART" id="SM00460"/>
    </source>
</evidence>
<keyword evidence="2" id="KW-1133">Transmembrane helix</keyword>
<dbReference type="InterPro" id="IPR052901">
    <property type="entry name" value="Bact_TGase-like"/>
</dbReference>
<keyword evidence="5" id="KW-1185">Reference proteome</keyword>
<dbReference type="InterPro" id="IPR038765">
    <property type="entry name" value="Papain-like_cys_pep_sf"/>
</dbReference>